<dbReference type="GO" id="GO:0006397">
    <property type="term" value="P:mRNA processing"/>
    <property type="evidence" value="ECO:0007669"/>
    <property type="project" value="UniProtKB-KW"/>
</dbReference>
<dbReference type="Proteomes" id="UP000283530">
    <property type="component" value="Unassembled WGS sequence"/>
</dbReference>
<dbReference type="InterPro" id="IPR013170">
    <property type="entry name" value="mRNA_splic_Cwf21_dom"/>
</dbReference>
<dbReference type="InterPro" id="IPR051372">
    <property type="entry name" value="CWC21"/>
</dbReference>
<name>A0A3S3MWA9_9MAGN</name>
<keyword evidence="3" id="KW-0507">mRNA processing</keyword>
<comment type="subcellular location">
    <subcellularLocation>
        <location evidence="1">Nucleus</location>
    </subcellularLocation>
</comment>
<dbReference type="STRING" id="337451.A0A3S3MWA9"/>
<gene>
    <name evidence="8" type="ORF">CKAN_00445100</name>
</gene>
<proteinExistence type="inferred from homology"/>
<dbReference type="SMART" id="SM01115">
    <property type="entry name" value="cwf21"/>
    <property type="match status" value="1"/>
</dbReference>
<evidence type="ECO:0000256" key="5">
    <source>
        <dbReference type="ARBA" id="ARBA00023187"/>
    </source>
</evidence>
<dbReference type="Pfam" id="PF08312">
    <property type="entry name" value="cwf21"/>
    <property type="match status" value="1"/>
</dbReference>
<keyword evidence="6" id="KW-0539">Nucleus</keyword>
<feature type="domain" description="CWF21" evidence="7">
    <location>
        <begin position="55"/>
        <end position="100"/>
    </location>
</feature>
<dbReference type="PANTHER" id="PTHR36562:SF5">
    <property type="entry name" value="SERINE_ARGININE REPETITIVE MATRIX 2"/>
    <property type="match status" value="1"/>
</dbReference>
<evidence type="ECO:0000259" key="7">
    <source>
        <dbReference type="SMART" id="SM01115"/>
    </source>
</evidence>
<dbReference type="OrthoDB" id="10267305at2759"/>
<dbReference type="EMBL" id="QPKB01000002">
    <property type="protein sequence ID" value="RWR76039.1"/>
    <property type="molecule type" value="Genomic_DNA"/>
</dbReference>
<protein>
    <submittedName>
        <fullName evidence="8">Sarcoplasmic reticulum histidine-rich calcium-binding-like protein</fullName>
    </submittedName>
</protein>
<dbReference type="CDD" id="cd21372">
    <property type="entry name" value="cwf21_CWC21-like"/>
    <property type="match status" value="1"/>
</dbReference>
<keyword evidence="4" id="KW-0747">Spliceosome</keyword>
<comment type="similarity">
    <text evidence="2">Belongs to the CWC21 family.</text>
</comment>
<evidence type="ECO:0000256" key="6">
    <source>
        <dbReference type="ARBA" id="ARBA00023242"/>
    </source>
</evidence>
<organism evidence="8 9">
    <name type="scientific">Cinnamomum micranthum f. kanehirae</name>
    <dbReference type="NCBI Taxonomy" id="337451"/>
    <lineage>
        <taxon>Eukaryota</taxon>
        <taxon>Viridiplantae</taxon>
        <taxon>Streptophyta</taxon>
        <taxon>Embryophyta</taxon>
        <taxon>Tracheophyta</taxon>
        <taxon>Spermatophyta</taxon>
        <taxon>Magnoliopsida</taxon>
        <taxon>Magnoliidae</taxon>
        <taxon>Laurales</taxon>
        <taxon>Lauraceae</taxon>
        <taxon>Cinnamomum</taxon>
    </lineage>
</organism>
<sequence>MYNGIGLQTPRGSGTNGYIQTNKFFVKPKNHKVETKEFEAGQGTAGVKKANKEILEHDRKRQIQLKLVLLEETLIDQGYTDDEIASKLADARKALEAEESTTESSTKIEKSIKHITKRLQQNTYTDYGSEFRCQKC</sequence>
<keyword evidence="5" id="KW-0508">mRNA splicing</keyword>
<dbReference type="PANTHER" id="PTHR36562">
    <property type="entry name" value="SERINE/ARGININE REPETITIVE MATRIX 2"/>
    <property type="match status" value="1"/>
</dbReference>
<dbReference type="AlphaFoldDB" id="A0A3S3MWA9"/>
<evidence type="ECO:0000313" key="8">
    <source>
        <dbReference type="EMBL" id="RWR76039.1"/>
    </source>
</evidence>
<dbReference type="GO" id="GO:0005681">
    <property type="term" value="C:spliceosomal complex"/>
    <property type="evidence" value="ECO:0007669"/>
    <property type="project" value="UniProtKB-KW"/>
</dbReference>
<accession>A0A3S3MWA9</accession>
<evidence type="ECO:0000256" key="4">
    <source>
        <dbReference type="ARBA" id="ARBA00022728"/>
    </source>
</evidence>
<evidence type="ECO:0000313" key="9">
    <source>
        <dbReference type="Proteomes" id="UP000283530"/>
    </source>
</evidence>
<comment type="caution">
    <text evidence="8">The sequence shown here is derived from an EMBL/GenBank/DDBJ whole genome shotgun (WGS) entry which is preliminary data.</text>
</comment>
<dbReference type="Gene3D" id="6.10.140.420">
    <property type="match status" value="1"/>
</dbReference>
<dbReference type="GO" id="GO:0008380">
    <property type="term" value="P:RNA splicing"/>
    <property type="evidence" value="ECO:0007669"/>
    <property type="project" value="UniProtKB-KW"/>
</dbReference>
<evidence type="ECO:0000256" key="1">
    <source>
        <dbReference type="ARBA" id="ARBA00004123"/>
    </source>
</evidence>
<evidence type="ECO:0000256" key="2">
    <source>
        <dbReference type="ARBA" id="ARBA00005954"/>
    </source>
</evidence>
<keyword evidence="9" id="KW-1185">Reference proteome</keyword>
<evidence type="ECO:0000256" key="3">
    <source>
        <dbReference type="ARBA" id="ARBA00022664"/>
    </source>
</evidence>
<reference evidence="8 9" key="1">
    <citation type="journal article" date="2019" name="Nat. Plants">
        <title>Stout camphor tree genome fills gaps in understanding of flowering plant genome evolution.</title>
        <authorList>
            <person name="Chaw S.M."/>
            <person name="Liu Y.C."/>
            <person name="Wu Y.W."/>
            <person name="Wang H.Y."/>
            <person name="Lin C.I."/>
            <person name="Wu C.S."/>
            <person name="Ke H.M."/>
            <person name="Chang L.Y."/>
            <person name="Hsu C.Y."/>
            <person name="Yang H.T."/>
            <person name="Sudianto E."/>
            <person name="Hsu M.H."/>
            <person name="Wu K.P."/>
            <person name="Wang L.N."/>
            <person name="Leebens-Mack J.H."/>
            <person name="Tsai I.J."/>
        </authorList>
    </citation>
    <scope>NUCLEOTIDE SEQUENCE [LARGE SCALE GENOMIC DNA]</scope>
    <source>
        <strain evidence="9">cv. Chaw 1501</strain>
        <tissue evidence="8">Young leaves</tissue>
    </source>
</reference>